<evidence type="ECO:0000313" key="1">
    <source>
        <dbReference type="EMBL" id="JAP44005.1"/>
    </source>
</evidence>
<dbReference type="InterPro" id="IPR001372">
    <property type="entry name" value="Dynein_light_chain_typ-1/2"/>
</dbReference>
<dbReference type="SUPFAM" id="SSF54648">
    <property type="entry name" value="DLC"/>
    <property type="match status" value="1"/>
</dbReference>
<dbReference type="EMBL" id="GEEE01019220">
    <property type="protein sequence ID" value="JAP44005.1"/>
    <property type="molecule type" value="Transcribed_RNA"/>
</dbReference>
<sequence>MDEPTPEKLIHFYDELTEAQAVLPTKDYQAYLTKWGVSESKAASYCAMFDPKRTGFIKREDLCSSLHCWPNQPAILREVEVLTTDMSAKKKESILLLVLEGVNKKKSKQERLQEIKERIERVYGLGWNVFMADGRYWSVCSHKPGTNLVFVHKGIVYGVHQTPAPENAERDNCSVAH</sequence>
<protein>
    <submittedName>
        <fullName evidence="1">Uncharacterized protein</fullName>
    </submittedName>
</protein>
<gene>
    <name evidence="1" type="ORF">TR85060</name>
</gene>
<name>A0A0X3NWS2_SCHSO</name>
<reference evidence="1" key="1">
    <citation type="submission" date="2016-01" db="EMBL/GenBank/DDBJ databases">
        <title>Reference transcriptome for the parasite Schistocephalus solidus: insights into the molecular evolution of parasitism.</title>
        <authorList>
            <person name="Hebert F.O."/>
            <person name="Grambauer S."/>
            <person name="Barber I."/>
            <person name="Landry C.R."/>
            <person name="Aubin-Horth N."/>
        </authorList>
    </citation>
    <scope>NUCLEOTIDE SEQUENCE</scope>
</reference>
<accession>A0A0X3NWS2</accession>
<dbReference type="GO" id="GO:0007017">
    <property type="term" value="P:microtubule-based process"/>
    <property type="evidence" value="ECO:0007669"/>
    <property type="project" value="InterPro"/>
</dbReference>
<organism evidence="1">
    <name type="scientific">Schistocephalus solidus</name>
    <name type="common">Tapeworm</name>
    <dbReference type="NCBI Taxonomy" id="70667"/>
    <lineage>
        <taxon>Eukaryota</taxon>
        <taxon>Metazoa</taxon>
        <taxon>Spiralia</taxon>
        <taxon>Lophotrochozoa</taxon>
        <taxon>Platyhelminthes</taxon>
        <taxon>Cestoda</taxon>
        <taxon>Eucestoda</taxon>
        <taxon>Diphyllobothriidea</taxon>
        <taxon>Diphyllobothriidae</taxon>
        <taxon>Schistocephalus</taxon>
    </lineage>
</organism>
<dbReference type="CDD" id="cd21454">
    <property type="entry name" value="DLC-like_TAL"/>
    <property type="match status" value="1"/>
</dbReference>
<dbReference type="Gene3D" id="3.30.740.10">
    <property type="entry name" value="Protein Inhibitor Of Neuronal Nitric Oxide Synthase"/>
    <property type="match status" value="1"/>
</dbReference>
<dbReference type="Pfam" id="PF01221">
    <property type="entry name" value="Dynein_light"/>
    <property type="match status" value="1"/>
</dbReference>
<dbReference type="InterPro" id="IPR037177">
    <property type="entry name" value="DLC_sf"/>
</dbReference>
<dbReference type="GO" id="GO:0030286">
    <property type="term" value="C:dynein complex"/>
    <property type="evidence" value="ECO:0007669"/>
    <property type="project" value="InterPro"/>
</dbReference>
<dbReference type="AlphaFoldDB" id="A0A0X3NWS2"/>
<proteinExistence type="predicted"/>